<dbReference type="GO" id="GO:0016747">
    <property type="term" value="F:acyltransferase activity, transferring groups other than amino-acyl groups"/>
    <property type="evidence" value="ECO:0007669"/>
    <property type="project" value="InterPro"/>
</dbReference>
<evidence type="ECO:0000313" key="2">
    <source>
        <dbReference type="EMBL" id="KAG0249899.1"/>
    </source>
</evidence>
<dbReference type="InterPro" id="IPR051531">
    <property type="entry name" value="N-acetyltransferase"/>
</dbReference>
<name>A0A9P6PQC4_9FUNG</name>
<dbReference type="Gene3D" id="3.40.630.30">
    <property type="match status" value="1"/>
</dbReference>
<dbReference type="InterPro" id="IPR016181">
    <property type="entry name" value="Acyl_CoA_acyltransferase"/>
</dbReference>
<accession>A0A9P6PQC4</accession>
<sequence>MAAESGTSAITTAVPVRCMKPYRVTKTIWLTPVFHSDAAEVFRVLNLDKSISEGLYSSRMTFPFPEECAKRFTERQLEYRTTSGVCRSWAIRSAPEGPMIGLFALDPFDHGNLGLCYEKEHKDADVGGDQSEGSEQPLVCGGMGYWISPEHTGRGIMGQVVTYALSQMARQEFGYDRVHGEAWVENIASRRVMERAGMHLTVGEPCYVAKFNATKDVAHYIYDVASASVQ</sequence>
<comment type="caution">
    <text evidence="2">The sequence shown here is derived from an EMBL/GenBank/DDBJ whole genome shotgun (WGS) entry which is preliminary data.</text>
</comment>
<dbReference type="EMBL" id="JAAAJA010000750">
    <property type="protein sequence ID" value="KAG0249899.1"/>
    <property type="molecule type" value="Genomic_DNA"/>
</dbReference>
<dbReference type="Pfam" id="PF13302">
    <property type="entry name" value="Acetyltransf_3"/>
    <property type="match status" value="1"/>
</dbReference>
<feature type="domain" description="N-acetyltransferase" evidence="1">
    <location>
        <begin position="75"/>
        <end position="214"/>
    </location>
</feature>
<dbReference type="SUPFAM" id="SSF55729">
    <property type="entry name" value="Acyl-CoA N-acyltransferases (Nat)"/>
    <property type="match status" value="1"/>
</dbReference>
<dbReference type="Proteomes" id="UP000726737">
    <property type="component" value="Unassembled WGS sequence"/>
</dbReference>
<dbReference type="PANTHER" id="PTHR43792">
    <property type="entry name" value="GNAT FAMILY, PUTATIVE (AFU_ORTHOLOGUE AFUA_3G00765)-RELATED-RELATED"/>
    <property type="match status" value="1"/>
</dbReference>
<dbReference type="AlphaFoldDB" id="A0A9P6PQC4"/>
<dbReference type="PROSITE" id="PS51186">
    <property type="entry name" value="GNAT"/>
    <property type="match status" value="1"/>
</dbReference>
<organism evidence="2 3">
    <name type="scientific">Mortierella polycephala</name>
    <dbReference type="NCBI Taxonomy" id="41804"/>
    <lineage>
        <taxon>Eukaryota</taxon>
        <taxon>Fungi</taxon>
        <taxon>Fungi incertae sedis</taxon>
        <taxon>Mucoromycota</taxon>
        <taxon>Mortierellomycotina</taxon>
        <taxon>Mortierellomycetes</taxon>
        <taxon>Mortierellales</taxon>
        <taxon>Mortierellaceae</taxon>
        <taxon>Mortierella</taxon>
    </lineage>
</organism>
<protein>
    <recommendedName>
        <fullName evidence="1">N-acetyltransferase domain-containing protein</fullName>
    </recommendedName>
</protein>
<evidence type="ECO:0000313" key="3">
    <source>
        <dbReference type="Proteomes" id="UP000726737"/>
    </source>
</evidence>
<proteinExistence type="predicted"/>
<dbReference type="PANTHER" id="PTHR43792:SF16">
    <property type="entry name" value="N-ACETYLTRANSFERASE DOMAIN-CONTAINING PROTEIN"/>
    <property type="match status" value="1"/>
</dbReference>
<dbReference type="OrthoDB" id="630895at2759"/>
<evidence type="ECO:0000259" key="1">
    <source>
        <dbReference type="PROSITE" id="PS51186"/>
    </source>
</evidence>
<keyword evidence="3" id="KW-1185">Reference proteome</keyword>
<dbReference type="InterPro" id="IPR000182">
    <property type="entry name" value="GNAT_dom"/>
</dbReference>
<gene>
    <name evidence="2" type="ORF">BG011_008840</name>
</gene>
<reference evidence="2" key="1">
    <citation type="journal article" date="2020" name="Fungal Divers.">
        <title>Resolving the Mortierellaceae phylogeny through synthesis of multi-gene phylogenetics and phylogenomics.</title>
        <authorList>
            <person name="Vandepol N."/>
            <person name="Liber J."/>
            <person name="Desiro A."/>
            <person name="Na H."/>
            <person name="Kennedy M."/>
            <person name="Barry K."/>
            <person name="Grigoriev I.V."/>
            <person name="Miller A.N."/>
            <person name="O'Donnell K."/>
            <person name="Stajich J.E."/>
            <person name="Bonito G."/>
        </authorList>
    </citation>
    <scope>NUCLEOTIDE SEQUENCE</scope>
    <source>
        <strain evidence="2">KOD948</strain>
    </source>
</reference>